<name>A0ABM1XZP1_AEDAL</name>
<evidence type="ECO:0000256" key="1">
    <source>
        <dbReference type="SAM" id="MobiDB-lite"/>
    </source>
</evidence>
<dbReference type="GeneID" id="134285418"/>
<accession>A0ABM1XZP1</accession>
<evidence type="ECO:0008006" key="4">
    <source>
        <dbReference type="Google" id="ProtNLM"/>
    </source>
</evidence>
<organism evidence="2 3">
    <name type="scientific">Aedes albopictus</name>
    <name type="common">Asian tiger mosquito</name>
    <name type="synonym">Stegomyia albopicta</name>
    <dbReference type="NCBI Taxonomy" id="7160"/>
    <lineage>
        <taxon>Eukaryota</taxon>
        <taxon>Metazoa</taxon>
        <taxon>Ecdysozoa</taxon>
        <taxon>Arthropoda</taxon>
        <taxon>Hexapoda</taxon>
        <taxon>Insecta</taxon>
        <taxon>Pterygota</taxon>
        <taxon>Neoptera</taxon>
        <taxon>Endopterygota</taxon>
        <taxon>Diptera</taxon>
        <taxon>Nematocera</taxon>
        <taxon>Culicoidea</taxon>
        <taxon>Culicidae</taxon>
        <taxon>Culicinae</taxon>
        <taxon>Aedini</taxon>
        <taxon>Aedes</taxon>
        <taxon>Stegomyia</taxon>
    </lineage>
</organism>
<reference evidence="2" key="2">
    <citation type="submission" date="2025-05" db="UniProtKB">
        <authorList>
            <consortium name="EnsemblMetazoa"/>
        </authorList>
    </citation>
    <scope>IDENTIFICATION</scope>
    <source>
        <strain evidence="2">Foshan</strain>
    </source>
</reference>
<dbReference type="EnsemblMetazoa" id="AALFPA23_004332.R5250">
    <property type="protein sequence ID" value="AALFPA23_004332.P5250"/>
    <property type="gene ID" value="AALFPA23_004332"/>
</dbReference>
<dbReference type="EnsemblMetazoa" id="AALFPA23_004332.R5249">
    <property type="protein sequence ID" value="AALFPA23_004332.P5249"/>
    <property type="gene ID" value="AALFPA23_004332"/>
</dbReference>
<feature type="compositionally biased region" description="Low complexity" evidence="1">
    <location>
        <begin position="17"/>
        <end position="31"/>
    </location>
</feature>
<keyword evidence="3" id="KW-1185">Reference proteome</keyword>
<dbReference type="EnsemblMetazoa" id="AALFPA23_004332.R5251">
    <property type="protein sequence ID" value="AALFPA23_004332.P5251"/>
    <property type="gene ID" value="AALFPA23_004332"/>
</dbReference>
<proteinExistence type="predicted"/>
<dbReference type="Proteomes" id="UP000069940">
    <property type="component" value="Unassembled WGS sequence"/>
</dbReference>
<dbReference type="RefSeq" id="XP_062702069.1">
    <property type="nucleotide sequence ID" value="XM_062846085.1"/>
</dbReference>
<evidence type="ECO:0000313" key="2">
    <source>
        <dbReference type="EnsemblMetazoa" id="AALFPA23_004332.P5249"/>
    </source>
</evidence>
<feature type="compositionally biased region" description="Polar residues" evidence="1">
    <location>
        <begin position="38"/>
        <end position="51"/>
    </location>
</feature>
<feature type="region of interest" description="Disordered" evidence="1">
    <location>
        <begin position="155"/>
        <end position="187"/>
    </location>
</feature>
<evidence type="ECO:0000313" key="3">
    <source>
        <dbReference type="Proteomes" id="UP000069940"/>
    </source>
</evidence>
<protein>
    <recommendedName>
        <fullName evidence="4">Secreted protein</fullName>
    </recommendedName>
</protein>
<reference evidence="3" key="1">
    <citation type="journal article" date="2015" name="Proc. Natl. Acad. Sci. U.S.A.">
        <title>Genome sequence of the Asian Tiger mosquito, Aedes albopictus, reveals insights into its biology, genetics, and evolution.</title>
        <authorList>
            <person name="Chen X.G."/>
            <person name="Jiang X."/>
            <person name="Gu J."/>
            <person name="Xu M."/>
            <person name="Wu Y."/>
            <person name="Deng Y."/>
            <person name="Zhang C."/>
            <person name="Bonizzoni M."/>
            <person name="Dermauw W."/>
            <person name="Vontas J."/>
            <person name="Armbruster P."/>
            <person name="Huang X."/>
            <person name="Yang Y."/>
            <person name="Zhang H."/>
            <person name="He W."/>
            <person name="Peng H."/>
            <person name="Liu Y."/>
            <person name="Wu K."/>
            <person name="Chen J."/>
            <person name="Lirakis M."/>
            <person name="Topalis P."/>
            <person name="Van Leeuwen T."/>
            <person name="Hall A.B."/>
            <person name="Jiang X."/>
            <person name="Thorpe C."/>
            <person name="Mueller R.L."/>
            <person name="Sun C."/>
            <person name="Waterhouse R.M."/>
            <person name="Yan G."/>
            <person name="Tu Z.J."/>
            <person name="Fang X."/>
            <person name="James A.A."/>
        </authorList>
    </citation>
    <scope>NUCLEOTIDE SEQUENCE [LARGE SCALE GENOMIC DNA]</scope>
    <source>
        <strain evidence="3">Foshan</strain>
    </source>
</reference>
<dbReference type="RefSeq" id="XP_062702071.1">
    <property type="nucleotide sequence ID" value="XM_062846087.1"/>
</dbReference>
<sequence length="230" mass="25258">MPWYGHFFGGRDTRHISGSSSSSSNELGSSSDNKTKPSRSSATIGEQQSPVESPVDWFAQRHLTVRRQRLASLSPVGNDPAVRRKRVASLSLVGNDLHKRIAPAEGSVGDSTQRHPTVRRQRLASLSPVGNDPAVRRKRVASLSLVGNDLHKRIAPAEGSVGDSTQRHPTVRRQRLASLSPVGNDPAVRRKRVASLSLVGNDPPKRHTNHTREFHRPKTRLVIPRSGTRL</sequence>
<dbReference type="RefSeq" id="XP_062702070.1">
    <property type="nucleotide sequence ID" value="XM_062846086.1"/>
</dbReference>
<feature type="region of interest" description="Disordered" evidence="1">
    <location>
        <begin position="12"/>
        <end position="53"/>
    </location>
</feature>